<keyword evidence="2 5" id="KW-0238">DNA-binding</keyword>
<keyword evidence="1" id="KW-0805">Transcription regulation</keyword>
<dbReference type="GO" id="GO:0003700">
    <property type="term" value="F:DNA-binding transcription factor activity"/>
    <property type="evidence" value="ECO:0007669"/>
    <property type="project" value="InterPro"/>
</dbReference>
<protein>
    <submittedName>
        <fullName evidence="5">DNA-binding transcriptional regulator, FadR family</fullName>
    </submittedName>
</protein>
<dbReference type="AlphaFoldDB" id="A0A1I5KK40"/>
<dbReference type="Gene3D" id="1.20.120.530">
    <property type="entry name" value="GntR ligand-binding domain-like"/>
    <property type="match status" value="1"/>
</dbReference>
<reference evidence="5 6" key="1">
    <citation type="submission" date="2016-10" db="EMBL/GenBank/DDBJ databases">
        <authorList>
            <person name="de Groot N.N."/>
        </authorList>
    </citation>
    <scope>NUCLEOTIDE SEQUENCE [LARGE SCALE GENOMIC DNA]</scope>
    <source>
        <strain evidence="5 6">CGMCC 1.9157</strain>
    </source>
</reference>
<accession>A0A1I5KK40</accession>
<name>A0A1I5KK40_9HYPH</name>
<dbReference type="SUPFAM" id="SSF46785">
    <property type="entry name" value="Winged helix' DNA-binding domain"/>
    <property type="match status" value="1"/>
</dbReference>
<evidence type="ECO:0000259" key="4">
    <source>
        <dbReference type="PROSITE" id="PS50949"/>
    </source>
</evidence>
<dbReference type="PANTHER" id="PTHR43537:SF5">
    <property type="entry name" value="UXU OPERON TRANSCRIPTIONAL REGULATOR"/>
    <property type="match status" value="1"/>
</dbReference>
<dbReference type="Pfam" id="PF07729">
    <property type="entry name" value="FCD"/>
    <property type="match status" value="1"/>
</dbReference>
<dbReference type="InterPro" id="IPR000524">
    <property type="entry name" value="Tscrpt_reg_HTH_GntR"/>
</dbReference>
<dbReference type="Gene3D" id="1.10.10.10">
    <property type="entry name" value="Winged helix-like DNA-binding domain superfamily/Winged helix DNA-binding domain"/>
    <property type="match status" value="1"/>
</dbReference>
<evidence type="ECO:0000256" key="2">
    <source>
        <dbReference type="ARBA" id="ARBA00023125"/>
    </source>
</evidence>
<keyword evidence="3" id="KW-0804">Transcription</keyword>
<dbReference type="STRING" id="655353.SAMN04488056_11453"/>
<dbReference type="CDD" id="cd07377">
    <property type="entry name" value="WHTH_GntR"/>
    <property type="match status" value="1"/>
</dbReference>
<proteinExistence type="predicted"/>
<dbReference type="EMBL" id="FOVR01000014">
    <property type="protein sequence ID" value="SFO85460.1"/>
    <property type="molecule type" value="Genomic_DNA"/>
</dbReference>
<dbReference type="SUPFAM" id="SSF48008">
    <property type="entry name" value="GntR ligand-binding domain-like"/>
    <property type="match status" value="1"/>
</dbReference>
<evidence type="ECO:0000313" key="6">
    <source>
        <dbReference type="Proteomes" id="UP000199236"/>
    </source>
</evidence>
<dbReference type="InterPro" id="IPR011711">
    <property type="entry name" value="GntR_C"/>
</dbReference>
<gene>
    <name evidence="5" type="ORF">SAMN04488056_11453</name>
</gene>
<evidence type="ECO:0000256" key="3">
    <source>
        <dbReference type="ARBA" id="ARBA00023163"/>
    </source>
</evidence>
<feature type="domain" description="HTH gntR-type" evidence="4">
    <location>
        <begin position="17"/>
        <end position="85"/>
    </location>
</feature>
<sequence length="240" mass="27306">MKDRKKRVAGLKPLPQQGRSEQVIKALAKFITRQKMVPGDRLPPERDLAEALGVARTSVREAVSQLAALGILEPRIGSGTFLLRKITSDTVYMPLSLDTDGLEDLLLKALEVRRGIEVEASIAAAKRRTEEDIERMEAALIHMESLFKPEGGSGPADLAFHLSIYDAAHNPLFRQLLEQFRDLFERFWTRPYGRPDFASNSFPYHRTLFEAIRDQDPHRAEQETRKLLNSVEDDIRMMKP</sequence>
<evidence type="ECO:0000313" key="5">
    <source>
        <dbReference type="EMBL" id="SFO85460.1"/>
    </source>
</evidence>
<dbReference type="InterPro" id="IPR036388">
    <property type="entry name" value="WH-like_DNA-bd_sf"/>
</dbReference>
<dbReference type="Pfam" id="PF00392">
    <property type="entry name" value="GntR"/>
    <property type="match status" value="1"/>
</dbReference>
<dbReference type="PANTHER" id="PTHR43537">
    <property type="entry name" value="TRANSCRIPTIONAL REGULATOR, GNTR FAMILY"/>
    <property type="match status" value="1"/>
</dbReference>
<dbReference type="PROSITE" id="PS50949">
    <property type="entry name" value="HTH_GNTR"/>
    <property type="match status" value="1"/>
</dbReference>
<dbReference type="PRINTS" id="PR00035">
    <property type="entry name" value="HTHGNTR"/>
</dbReference>
<dbReference type="InterPro" id="IPR008920">
    <property type="entry name" value="TF_FadR/GntR_C"/>
</dbReference>
<evidence type="ECO:0000256" key="1">
    <source>
        <dbReference type="ARBA" id="ARBA00023015"/>
    </source>
</evidence>
<dbReference type="SMART" id="SM00895">
    <property type="entry name" value="FCD"/>
    <property type="match status" value="1"/>
</dbReference>
<dbReference type="Proteomes" id="UP000199236">
    <property type="component" value="Unassembled WGS sequence"/>
</dbReference>
<keyword evidence="6" id="KW-1185">Reference proteome</keyword>
<dbReference type="SMART" id="SM00345">
    <property type="entry name" value="HTH_GNTR"/>
    <property type="match status" value="1"/>
</dbReference>
<organism evidence="5 6">
    <name type="scientific">Cohaesibacter marisflavi</name>
    <dbReference type="NCBI Taxonomy" id="655353"/>
    <lineage>
        <taxon>Bacteria</taxon>
        <taxon>Pseudomonadati</taxon>
        <taxon>Pseudomonadota</taxon>
        <taxon>Alphaproteobacteria</taxon>
        <taxon>Hyphomicrobiales</taxon>
        <taxon>Cohaesibacteraceae</taxon>
    </lineage>
</organism>
<dbReference type="GO" id="GO:0003677">
    <property type="term" value="F:DNA binding"/>
    <property type="evidence" value="ECO:0007669"/>
    <property type="project" value="UniProtKB-KW"/>
</dbReference>
<dbReference type="InterPro" id="IPR036390">
    <property type="entry name" value="WH_DNA-bd_sf"/>
</dbReference>